<feature type="region of interest" description="Disordered" evidence="5">
    <location>
        <begin position="361"/>
        <end position="389"/>
    </location>
</feature>
<evidence type="ECO:0000256" key="5">
    <source>
        <dbReference type="SAM" id="MobiDB-lite"/>
    </source>
</evidence>
<comment type="caution">
    <text evidence="9">The sequence shown here is derived from an EMBL/GenBank/DDBJ whole genome shotgun (WGS) entry which is preliminary data.</text>
</comment>
<dbReference type="PRINTS" id="PR00260">
    <property type="entry name" value="CHEMTRNSDUCR"/>
</dbReference>
<dbReference type="Gene3D" id="6.10.340.10">
    <property type="match status" value="1"/>
</dbReference>
<keyword evidence="4" id="KW-0807">Transducer</keyword>
<dbReference type="AlphaFoldDB" id="A0AAE4WIV1"/>
<dbReference type="GO" id="GO:0016020">
    <property type="term" value="C:membrane"/>
    <property type="evidence" value="ECO:0007669"/>
    <property type="project" value="UniProtKB-SubCell"/>
</dbReference>
<feature type="domain" description="Methyl-accepting transducer" evidence="7">
    <location>
        <begin position="445"/>
        <end position="674"/>
    </location>
</feature>
<feature type="region of interest" description="Disordered" evidence="5">
    <location>
        <begin position="443"/>
        <end position="471"/>
    </location>
</feature>
<comment type="subcellular location">
    <subcellularLocation>
        <location evidence="1">Membrane</location>
    </subcellularLocation>
</comment>
<dbReference type="InterPro" id="IPR051310">
    <property type="entry name" value="MCP_chemotaxis"/>
</dbReference>
<feature type="compositionally biased region" description="Basic and acidic residues" evidence="5">
    <location>
        <begin position="452"/>
        <end position="468"/>
    </location>
</feature>
<dbReference type="InterPro" id="IPR029150">
    <property type="entry name" value="dCache_3"/>
</dbReference>
<accession>A0AAE4WIV1</accession>
<feature type="transmembrane region" description="Helical" evidence="6">
    <location>
        <begin position="283"/>
        <end position="306"/>
    </location>
</feature>
<evidence type="ECO:0000256" key="2">
    <source>
        <dbReference type="ARBA" id="ARBA00022500"/>
    </source>
</evidence>
<keyword evidence="2" id="KW-0145">Chemotaxis</keyword>
<dbReference type="CDD" id="cd11386">
    <property type="entry name" value="MCP_signal"/>
    <property type="match status" value="1"/>
</dbReference>
<dbReference type="PANTHER" id="PTHR43531:SF11">
    <property type="entry name" value="METHYL-ACCEPTING CHEMOTAXIS PROTEIN 3"/>
    <property type="match status" value="1"/>
</dbReference>
<feature type="transmembrane region" description="Helical" evidence="6">
    <location>
        <begin position="12"/>
        <end position="35"/>
    </location>
</feature>
<feature type="domain" description="HAMP" evidence="8">
    <location>
        <begin position="397"/>
        <end position="440"/>
    </location>
</feature>
<proteinExistence type="inferred from homology"/>
<dbReference type="InterPro" id="IPR003660">
    <property type="entry name" value="HAMP_dom"/>
</dbReference>
<dbReference type="RefSeq" id="WP_156551548.1">
    <property type="nucleotide sequence ID" value="NZ_WPHM01000024.1"/>
</dbReference>
<feature type="domain" description="HAMP" evidence="8">
    <location>
        <begin position="307"/>
        <end position="360"/>
    </location>
</feature>
<dbReference type="GO" id="GO:0004888">
    <property type="term" value="F:transmembrane signaling receptor activity"/>
    <property type="evidence" value="ECO:0007669"/>
    <property type="project" value="InterPro"/>
</dbReference>
<feature type="compositionally biased region" description="Basic and acidic residues" evidence="5">
    <location>
        <begin position="361"/>
        <end position="388"/>
    </location>
</feature>
<dbReference type="PANTHER" id="PTHR43531">
    <property type="entry name" value="PROTEIN ICFG"/>
    <property type="match status" value="1"/>
</dbReference>
<evidence type="ECO:0000256" key="6">
    <source>
        <dbReference type="SAM" id="Phobius"/>
    </source>
</evidence>
<dbReference type="Proteomes" id="UP000436692">
    <property type="component" value="Unassembled WGS sequence"/>
</dbReference>
<protein>
    <submittedName>
        <fullName evidence="9">HAMP domain-containing protein</fullName>
    </submittedName>
</protein>
<dbReference type="EMBL" id="WPHM01000024">
    <property type="protein sequence ID" value="MUZ60935.1"/>
    <property type="molecule type" value="Genomic_DNA"/>
</dbReference>
<dbReference type="InterPro" id="IPR004089">
    <property type="entry name" value="MCPsignal_dom"/>
</dbReference>
<evidence type="ECO:0000256" key="4">
    <source>
        <dbReference type="PROSITE-ProRule" id="PRU00284"/>
    </source>
</evidence>
<feature type="region of interest" description="Disordered" evidence="5">
    <location>
        <begin position="692"/>
        <end position="748"/>
    </location>
</feature>
<dbReference type="SUPFAM" id="SSF103190">
    <property type="entry name" value="Sensory domain-like"/>
    <property type="match status" value="1"/>
</dbReference>
<dbReference type="GO" id="GO:0007165">
    <property type="term" value="P:signal transduction"/>
    <property type="evidence" value="ECO:0007669"/>
    <property type="project" value="UniProtKB-KW"/>
</dbReference>
<dbReference type="SUPFAM" id="SSF158472">
    <property type="entry name" value="HAMP domain-like"/>
    <property type="match status" value="1"/>
</dbReference>
<evidence type="ECO:0000256" key="1">
    <source>
        <dbReference type="ARBA" id="ARBA00004370"/>
    </source>
</evidence>
<dbReference type="Pfam" id="PF14827">
    <property type="entry name" value="dCache_3"/>
    <property type="match status" value="1"/>
</dbReference>
<evidence type="ECO:0000313" key="10">
    <source>
        <dbReference type="Proteomes" id="UP000436692"/>
    </source>
</evidence>
<dbReference type="InterPro" id="IPR004090">
    <property type="entry name" value="Chemotax_Me-accpt_rcpt"/>
</dbReference>
<dbReference type="PROSITE" id="PS50111">
    <property type="entry name" value="CHEMOTAXIS_TRANSDUC_2"/>
    <property type="match status" value="1"/>
</dbReference>
<keyword evidence="6" id="KW-0812">Transmembrane</keyword>
<dbReference type="InterPro" id="IPR029151">
    <property type="entry name" value="Sensor-like_sf"/>
</dbReference>
<sequence>MSQSEIKSPLWVKITAYGFAAVLFSAVAIGGSAWYRQSASTVDTLSREANADLAFVENDMAAQRKSAAAIAVALAGEPDMADLVLRNARESIVARYAGAMPSIVKDGGITVVTMVNANGEAVARIHAPDKFGDDMKGRRKTIVQALQSGSLVSGIEPGRAAVSMFASAPILKEGVVVGVVDAGTSLTNEYFTSVAKRIGGEIAVYVTAEGKLVKQSSTSANDILPLESLNEALAGKTVRADVTIEDRHFIVDARPLTNFSGTTIGVLQIASDVTAVVDKASEALWVTVIGTVVVSVLSLLGFLVFARSLASVIGGITSTMTRLSQGDLAAEINGGGRPDEVGAMARAVQVFKDNAIKTRELEDEAERHRNRTEEERLQAEEKERERSEAMAFATSGLASGLRHLAAGDLSFQISESFHHDFESLRSDFNQAVGQLRATLSSVSEATSAIDSGSREISRSADDLSRRTEQQAASLEETAAALDEITVNVSNSSKRAEEARAVAVQANENARRSGTVVGNAVDAMSKIEQSSSQISNIIGVIDEIAFQTNLLALNAGVEAARAGEAGRGFAVVAQEVRELAQRSAKAAKEIKELIRNSSGEVETGVHLVRQTGDALRTIETYIVTINQHMDSIATSSKEQSVGLAEVNTAVNQMDQVTQQNAAMVEEANAAGATLAMEAGRLKELVAQFRFSSASTDSVERKTSPAAPRAVHSPSSGHHPRLVVGKPNIGFAGRSSAAARQPSVDSWEEF</sequence>
<dbReference type="PROSITE" id="PS50885">
    <property type="entry name" value="HAMP"/>
    <property type="match status" value="2"/>
</dbReference>
<dbReference type="GO" id="GO:0006935">
    <property type="term" value="P:chemotaxis"/>
    <property type="evidence" value="ECO:0007669"/>
    <property type="project" value="UniProtKB-KW"/>
</dbReference>
<evidence type="ECO:0000256" key="3">
    <source>
        <dbReference type="ARBA" id="ARBA00029447"/>
    </source>
</evidence>
<evidence type="ECO:0000259" key="8">
    <source>
        <dbReference type="PROSITE" id="PS50885"/>
    </source>
</evidence>
<evidence type="ECO:0000313" key="9">
    <source>
        <dbReference type="EMBL" id="MUZ60935.1"/>
    </source>
</evidence>
<dbReference type="FunFam" id="1.10.287.950:FF:000001">
    <property type="entry name" value="Methyl-accepting chemotaxis sensory transducer"/>
    <property type="match status" value="1"/>
</dbReference>
<dbReference type="SMART" id="SM00304">
    <property type="entry name" value="HAMP"/>
    <property type="match status" value="2"/>
</dbReference>
<dbReference type="SUPFAM" id="SSF58104">
    <property type="entry name" value="Methyl-accepting chemotaxis protein (MCP) signaling domain"/>
    <property type="match status" value="1"/>
</dbReference>
<keyword evidence="6" id="KW-1133">Transmembrane helix</keyword>
<dbReference type="Pfam" id="PF00672">
    <property type="entry name" value="HAMP"/>
    <property type="match status" value="1"/>
</dbReference>
<dbReference type="Pfam" id="PF00015">
    <property type="entry name" value="MCPsignal"/>
    <property type="match status" value="1"/>
</dbReference>
<name>A0AAE4WIV1_AGRVI</name>
<comment type="similarity">
    <text evidence="3">Belongs to the methyl-accepting chemotaxis (MCP) protein family.</text>
</comment>
<dbReference type="Gene3D" id="1.10.287.950">
    <property type="entry name" value="Methyl-accepting chemotaxis protein"/>
    <property type="match status" value="1"/>
</dbReference>
<organism evidence="9 10">
    <name type="scientific">Agrobacterium vitis</name>
    <name type="common">Rhizobium vitis</name>
    <dbReference type="NCBI Taxonomy" id="373"/>
    <lineage>
        <taxon>Bacteria</taxon>
        <taxon>Pseudomonadati</taxon>
        <taxon>Pseudomonadota</taxon>
        <taxon>Alphaproteobacteria</taxon>
        <taxon>Hyphomicrobiales</taxon>
        <taxon>Rhizobiaceae</taxon>
        <taxon>Rhizobium/Agrobacterium group</taxon>
        <taxon>Agrobacterium</taxon>
    </lineage>
</organism>
<reference evidence="9 10" key="1">
    <citation type="submission" date="2019-12" db="EMBL/GenBank/DDBJ databases">
        <title>Whole-genome sequencing of Allorhizobium vitis.</title>
        <authorList>
            <person name="Gan H.M."/>
            <person name="Szegedi E."/>
            <person name="Burr T."/>
            <person name="Savka M.A."/>
        </authorList>
    </citation>
    <scope>NUCLEOTIDE SEQUENCE [LARGE SCALE GENOMIC DNA]</scope>
    <source>
        <strain evidence="9 10">CG989</strain>
    </source>
</reference>
<dbReference type="SMART" id="SM00283">
    <property type="entry name" value="MA"/>
    <property type="match status" value="1"/>
</dbReference>
<evidence type="ECO:0000259" key="7">
    <source>
        <dbReference type="PROSITE" id="PS50111"/>
    </source>
</evidence>
<gene>
    <name evidence="9" type="ORF">GOZ95_26255</name>
</gene>
<keyword evidence="6" id="KW-0472">Membrane</keyword>